<dbReference type="Proteomes" id="UP001151081">
    <property type="component" value="Unassembled WGS sequence"/>
</dbReference>
<sequence length="62" mass="6881">MKMLVEAPGRLDVKQPQQRGIELDRSRHSGQPSSPGLDWPFMNAVNDDAGRLLAVKLSIHCL</sequence>
<feature type="region of interest" description="Disordered" evidence="1">
    <location>
        <begin position="1"/>
        <end position="39"/>
    </location>
</feature>
<organism evidence="2 3">
    <name type="scientific">Polyangium jinanense</name>
    <dbReference type="NCBI Taxonomy" id="2829994"/>
    <lineage>
        <taxon>Bacteria</taxon>
        <taxon>Pseudomonadati</taxon>
        <taxon>Myxococcota</taxon>
        <taxon>Polyangia</taxon>
        <taxon>Polyangiales</taxon>
        <taxon>Polyangiaceae</taxon>
        <taxon>Polyangium</taxon>
    </lineage>
</organism>
<keyword evidence="3" id="KW-1185">Reference proteome</keyword>
<gene>
    <name evidence="2" type="ORF">KEG57_41260</name>
</gene>
<accession>A0A9X3XCX9</accession>
<reference evidence="2 3" key="1">
    <citation type="submission" date="2021-04" db="EMBL/GenBank/DDBJ databases">
        <title>Genome analysis of Polyangium sp.</title>
        <authorList>
            <person name="Li Y."/>
            <person name="Wang J."/>
        </authorList>
    </citation>
    <scope>NUCLEOTIDE SEQUENCE [LARGE SCALE GENOMIC DNA]</scope>
    <source>
        <strain evidence="2 3">SDU14</strain>
    </source>
</reference>
<comment type="caution">
    <text evidence="2">The sequence shown here is derived from an EMBL/GenBank/DDBJ whole genome shotgun (WGS) entry which is preliminary data.</text>
</comment>
<dbReference type="AlphaFoldDB" id="A0A9X3XCX9"/>
<evidence type="ECO:0000313" key="2">
    <source>
        <dbReference type="EMBL" id="MDC3986970.1"/>
    </source>
</evidence>
<name>A0A9X3XCX9_9BACT</name>
<evidence type="ECO:0000256" key="1">
    <source>
        <dbReference type="SAM" id="MobiDB-lite"/>
    </source>
</evidence>
<evidence type="ECO:0000313" key="3">
    <source>
        <dbReference type="Proteomes" id="UP001151081"/>
    </source>
</evidence>
<proteinExistence type="predicted"/>
<dbReference type="EMBL" id="JAGTJJ010000046">
    <property type="protein sequence ID" value="MDC3986970.1"/>
    <property type="molecule type" value="Genomic_DNA"/>
</dbReference>
<dbReference type="RefSeq" id="WP_272428769.1">
    <property type="nucleotide sequence ID" value="NZ_JAGTJJ010000046.1"/>
</dbReference>
<protein>
    <submittedName>
        <fullName evidence="2">Uncharacterized protein</fullName>
    </submittedName>
</protein>